<comment type="similarity">
    <text evidence="3 12">Belongs to the glycosyltransferase 22 family.</text>
</comment>
<comment type="function">
    <text evidence="10">Mannosyltransferase that operates in the biosynthetic pathway of dolichol-linked oligosaccharides, the glycan precursors employed in protein asparagine (N)-glycosylation. The assembly of dolichol-linked oligosaccharides begins on the cytosolic side of the endoplasmic reticulum membrane and finishes in its lumen. The sequential addition of sugars to dolichol pyrophosphate produces dolichol-linked oligosaccharides containing fourteen sugars, including two GlcNAcs, nine mannoses and three glucoses. Once assembled, the oligosaccharide is transferred from the lipid to nascent proteins by oligosaccharyltransferases. In the lumen of the endoplasmic reticulum, adds the eighth mannose residue in an alpha-1,6 linkage onto Man(7)GlcNAc(2)-PP-dolichol to produce Man(8)GlcNAc(2)-PP-dolichol.</text>
</comment>
<evidence type="ECO:0000256" key="9">
    <source>
        <dbReference type="ARBA" id="ARBA00023136"/>
    </source>
</evidence>
<keyword evidence="5" id="KW-0808">Transferase</keyword>
<dbReference type="PANTHER" id="PTHR22760:SF1">
    <property type="entry name" value="DOL-P-MAN:MAN(7)GLCNAC(2)-PP-DOL ALPHA-1,6-MANNOSYLTRANSFERASE"/>
    <property type="match status" value="1"/>
</dbReference>
<dbReference type="UniPathway" id="UPA00378"/>
<dbReference type="GO" id="GO:0000009">
    <property type="term" value="F:alpha-1,6-mannosyltransferase activity"/>
    <property type="evidence" value="ECO:0000318"/>
    <property type="project" value="GO_Central"/>
</dbReference>
<keyword evidence="6 12" id="KW-0812">Transmembrane</keyword>
<organism evidence="14 15">
    <name type="scientific">Trichoplax adhaerens</name>
    <name type="common">Trichoplax reptans</name>
    <dbReference type="NCBI Taxonomy" id="10228"/>
    <lineage>
        <taxon>Eukaryota</taxon>
        <taxon>Metazoa</taxon>
        <taxon>Placozoa</taxon>
        <taxon>Uniplacotomia</taxon>
        <taxon>Trichoplacea</taxon>
        <taxon>Trichoplacidae</taxon>
        <taxon>Trichoplax</taxon>
    </lineage>
</organism>
<evidence type="ECO:0000313" key="14">
    <source>
        <dbReference type="EMBL" id="EDV22690.1"/>
    </source>
</evidence>
<comment type="pathway">
    <text evidence="2">Protein modification; protein glycosylation.</text>
</comment>
<dbReference type="EMBL" id="DS985248">
    <property type="protein sequence ID" value="EDV22690.1"/>
    <property type="molecule type" value="Genomic_DNA"/>
</dbReference>
<dbReference type="PhylomeDB" id="B3S2W4"/>
<feature type="transmembrane region" description="Helical" evidence="12">
    <location>
        <begin position="255"/>
        <end position="274"/>
    </location>
</feature>
<feature type="transmembrane region" description="Helical" evidence="12">
    <location>
        <begin position="308"/>
        <end position="327"/>
    </location>
</feature>
<proteinExistence type="inferred from homology"/>
<reference evidence="14 15" key="1">
    <citation type="journal article" date="2008" name="Nature">
        <title>The Trichoplax genome and the nature of placozoans.</title>
        <authorList>
            <person name="Srivastava M."/>
            <person name="Begovic E."/>
            <person name="Chapman J."/>
            <person name="Putnam N.H."/>
            <person name="Hellsten U."/>
            <person name="Kawashima T."/>
            <person name="Kuo A."/>
            <person name="Mitros T."/>
            <person name="Salamov A."/>
            <person name="Carpenter M.L."/>
            <person name="Signorovitch A.Y."/>
            <person name="Moreno M.A."/>
            <person name="Kamm K."/>
            <person name="Grimwood J."/>
            <person name="Schmutz J."/>
            <person name="Shapiro H."/>
            <person name="Grigoriev I.V."/>
            <person name="Buss L.W."/>
            <person name="Schierwater B."/>
            <person name="Dellaporta S.L."/>
            <person name="Rokhsar D.S."/>
        </authorList>
    </citation>
    <scope>NUCLEOTIDE SEQUENCE [LARGE SCALE GENOMIC DNA]</scope>
    <source>
        <strain evidence="14 15">Grell-BS-1999</strain>
    </source>
</reference>
<dbReference type="GeneID" id="6755939"/>
<keyword evidence="8 12" id="KW-1133">Transmembrane helix</keyword>
<evidence type="ECO:0000256" key="7">
    <source>
        <dbReference type="ARBA" id="ARBA00022824"/>
    </source>
</evidence>
<evidence type="ECO:0000256" key="3">
    <source>
        <dbReference type="ARBA" id="ARBA00007063"/>
    </source>
</evidence>
<dbReference type="HOGENOM" id="CLU_008917_0_0_1"/>
<evidence type="ECO:0000256" key="10">
    <source>
        <dbReference type="ARBA" id="ARBA00044721"/>
    </source>
</evidence>
<dbReference type="KEGG" id="tad:TRIADDRAFT_28195"/>
<dbReference type="Proteomes" id="UP000009022">
    <property type="component" value="Unassembled WGS sequence"/>
</dbReference>
<keyword evidence="4 12" id="KW-0328">Glycosyltransferase</keyword>
<dbReference type="Pfam" id="PF03901">
    <property type="entry name" value="Glyco_transf_22"/>
    <property type="match status" value="1"/>
</dbReference>
<dbReference type="InParanoid" id="B3S2W4"/>
<dbReference type="GO" id="GO:0006487">
    <property type="term" value="P:protein N-linked glycosylation"/>
    <property type="evidence" value="ECO:0000318"/>
    <property type="project" value="GO_Central"/>
</dbReference>
<evidence type="ECO:0000256" key="2">
    <source>
        <dbReference type="ARBA" id="ARBA00004922"/>
    </source>
</evidence>
<evidence type="ECO:0000256" key="13">
    <source>
        <dbReference type="SAM" id="SignalP"/>
    </source>
</evidence>
<evidence type="ECO:0000256" key="4">
    <source>
        <dbReference type="ARBA" id="ARBA00022676"/>
    </source>
</evidence>
<dbReference type="STRING" id="10228.B3S2W4"/>
<feature type="transmembrane region" description="Helical" evidence="12">
    <location>
        <begin position="286"/>
        <end position="302"/>
    </location>
</feature>
<dbReference type="GO" id="GO:0005789">
    <property type="term" value="C:endoplasmic reticulum membrane"/>
    <property type="evidence" value="ECO:0000318"/>
    <property type="project" value="GO_Central"/>
</dbReference>
<keyword evidence="7 12" id="KW-0256">Endoplasmic reticulum</keyword>
<evidence type="ECO:0000256" key="12">
    <source>
        <dbReference type="RuleBase" id="RU363075"/>
    </source>
</evidence>
<comment type="subcellular location">
    <subcellularLocation>
        <location evidence="1 12">Endoplasmic reticulum membrane</location>
        <topology evidence="1 12">Multi-pass membrane protein</topology>
    </subcellularLocation>
</comment>
<keyword evidence="15" id="KW-1185">Reference proteome</keyword>
<feature type="transmembrane region" description="Helical" evidence="12">
    <location>
        <begin position="339"/>
        <end position="363"/>
    </location>
</feature>
<dbReference type="GO" id="GO:0052917">
    <property type="term" value="F:dol-P-Man:Man(7)GlcNAc(2)-PP-Dol alpha-1,6-mannosyltransferase activity"/>
    <property type="evidence" value="ECO:0007669"/>
    <property type="project" value="UniProtKB-EC"/>
</dbReference>
<dbReference type="PANTHER" id="PTHR22760">
    <property type="entry name" value="GLYCOSYLTRANSFERASE"/>
    <property type="match status" value="1"/>
</dbReference>
<gene>
    <name evidence="14" type="ORF">TRIADDRAFT_28195</name>
</gene>
<dbReference type="CTD" id="6755939"/>
<dbReference type="FunCoup" id="B3S2W4">
    <property type="interactions" value="1155"/>
</dbReference>
<sequence length="487" mass="55700">MPWEKYLVVAVAFLHLLVCPYTKVEESFNLQAIHDIIYHKGNIQKYDHHEFPGVVPRTFTGPLVISLTAWPTACLCYIYQAVQVMLVMIGYLLVRCCLMAWGLKGLLTLSDAVRDTFGTTIARYMLLLTASQFHFLFYISRTLPNTFALVVVMFAVTSWMRGHHSKFIWLSAFAILVFRFELCLLLGILLLLELMSFRLSILKLLYHGTLATIFCLAITIAIDSYCWGRYLWPEGEVLWYNTIMNKSSNWGTSPFLWYFYSALPRALLLAYLLSPVGAITDKQIRTIFFSGIIFVLIYSILPHKELRFIIYAFPLLNISAARGLIFIQRKFNRISPNLGAISIVGVLLLNSIFSTIMLCVSYHNYSGGNALQELHSLVKERQGVSVHICNLAAQTGVSRFGELEPSWNYSKVENMKKADPWILKYSHLIIEAADWDSYQITHRQLSVVNGYSGIRINWKLLPYPLVISTEPQLMILEKVKIRESTVS</sequence>
<dbReference type="eggNOG" id="KOG2516">
    <property type="taxonomic scope" value="Eukaryota"/>
</dbReference>
<comment type="catalytic activity">
    <reaction evidence="11">
        <text>an alpha-D-Man-(1-&gt;2)-alpha-D-Man-(1-&gt;2)-alpha-D-Man-(1-&gt;3)-[alpha-D-Man-(1-&gt;2)-alpha-D-Man-(1-&gt;3)-alpha-D-Man-(1-&gt;6)]-beta-D-Man-(1-&gt;4)-beta-D-GlcNAc-(1-&gt;4)-alpha-D-GlcNAc-diphospho-di-trans,poly-cis-dolichol + a di-trans,poly-cis-dolichyl beta-D-mannosyl phosphate = an alpha-D-Man-(1-&gt;2)-alpha-D-Man-(1-&gt;2)-alpha-D-Man-(1-&gt;3)-[alpha-D-Man-(1-&gt;2)-alpha-D-Man-(1-&gt;3)-[alpha-D-Man-(1-&gt;6)]-alpha-D-Man-(1-&gt;6)]-beta-D-Man-(1-&gt;4)-beta-D-GlcNAc-(1-&gt;4)-alpha-D-GlcNAc-diphospho-di-trans,poly-cis-dolichol + a di-trans,poly-cis-dolichyl phosphate + H(+)</text>
        <dbReference type="Rhea" id="RHEA:29535"/>
        <dbReference type="Rhea" id="RHEA-COMP:19498"/>
        <dbReference type="Rhea" id="RHEA-COMP:19501"/>
        <dbReference type="Rhea" id="RHEA-COMP:19518"/>
        <dbReference type="Rhea" id="RHEA-COMP:19519"/>
        <dbReference type="ChEBI" id="CHEBI:15378"/>
        <dbReference type="ChEBI" id="CHEBI:57683"/>
        <dbReference type="ChEBI" id="CHEBI:58211"/>
        <dbReference type="ChEBI" id="CHEBI:132517"/>
        <dbReference type="ChEBI" id="CHEBI:132519"/>
        <dbReference type="EC" id="2.4.1.260"/>
    </reaction>
    <physiologicalReaction direction="left-to-right" evidence="11">
        <dbReference type="Rhea" id="RHEA:29536"/>
    </physiologicalReaction>
</comment>
<feature type="signal peptide" evidence="13">
    <location>
        <begin position="1"/>
        <end position="24"/>
    </location>
</feature>
<evidence type="ECO:0000313" key="15">
    <source>
        <dbReference type="Proteomes" id="UP000009022"/>
    </source>
</evidence>
<accession>B3S2W4</accession>
<dbReference type="AlphaFoldDB" id="B3S2W4"/>
<feature type="transmembrane region" description="Helical" evidence="12">
    <location>
        <begin position="204"/>
        <end position="222"/>
    </location>
</feature>
<feature type="transmembrane region" description="Helical" evidence="12">
    <location>
        <begin position="168"/>
        <end position="192"/>
    </location>
</feature>
<evidence type="ECO:0000256" key="6">
    <source>
        <dbReference type="ARBA" id="ARBA00022692"/>
    </source>
</evidence>
<evidence type="ECO:0000256" key="8">
    <source>
        <dbReference type="ARBA" id="ARBA00022989"/>
    </source>
</evidence>
<dbReference type="InterPro" id="IPR005599">
    <property type="entry name" value="GPI_mannosylTrfase"/>
</dbReference>
<dbReference type="OrthoDB" id="19039at2759"/>
<dbReference type="RefSeq" id="XP_002114556.1">
    <property type="nucleotide sequence ID" value="XM_002114520.1"/>
</dbReference>
<name>B3S2W4_TRIAD</name>
<evidence type="ECO:0000256" key="11">
    <source>
        <dbReference type="ARBA" id="ARBA00048899"/>
    </source>
</evidence>
<feature type="chain" id="PRO_5002797236" description="Mannosyltransferase" evidence="13">
    <location>
        <begin position="25"/>
        <end position="487"/>
    </location>
</feature>
<protein>
    <recommendedName>
        <fullName evidence="12">Mannosyltransferase</fullName>
        <ecNumber evidence="12">2.4.1.-</ecNumber>
    </recommendedName>
</protein>
<evidence type="ECO:0000256" key="1">
    <source>
        <dbReference type="ARBA" id="ARBA00004477"/>
    </source>
</evidence>
<evidence type="ECO:0000256" key="5">
    <source>
        <dbReference type="ARBA" id="ARBA00022679"/>
    </source>
</evidence>
<dbReference type="EC" id="2.4.1.-" evidence="12"/>
<keyword evidence="13" id="KW-0732">Signal</keyword>
<dbReference type="OMA" id="WWVEVRM"/>
<keyword evidence="9 12" id="KW-0472">Membrane</keyword>